<dbReference type="Pfam" id="PF01797">
    <property type="entry name" value="Y1_Tnp"/>
    <property type="match status" value="1"/>
</dbReference>
<organism evidence="2 3">
    <name type="scientific">Bergeriella denitrificans</name>
    <name type="common">Neisseria denitrificans</name>
    <dbReference type="NCBI Taxonomy" id="494"/>
    <lineage>
        <taxon>Bacteria</taxon>
        <taxon>Pseudomonadati</taxon>
        <taxon>Pseudomonadota</taxon>
        <taxon>Betaproteobacteria</taxon>
        <taxon>Neisseriales</taxon>
        <taxon>Neisseriaceae</taxon>
        <taxon>Bergeriella</taxon>
    </lineage>
</organism>
<dbReference type="GO" id="GO:0006313">
    <property type="term" value="P:DNA transposition"/>
    <property type="evidence" value="ECO:0007669"/>
    <property type="project" value="InterPro"/>
</dbReference>
<dbReference type="InterPro" id="IPR036515">
    <property type="entry name" value="Transposase_17_sf"/>
</dbReference>
<evidence type="ECO:0000259" key="1">
    <source>
        <dbReference type="SMART" id="SM01321"/>
    </source>
</evidence>
<dbReference type="GO" id="GO:0032259">
    <property type="term" value="P:methylation"/>
    <property type="evidence" value="ECO:0007669"/>
    <property type="project" value="UniProtKB-KW"/>
</dbReference>
<dbReference type="SMART" id="SM01321">
    <property type="entry name" value="Y1_Tnp"/>
    <property type="match status" value="1"/>
</dbReference>
<dbReference type="GO" id="GO:0004803">
    <property type="term" value="F:transposase activity"/>
    <property type="evidence" value="ECO:0007669"/>
    <property type="project" value="InterPro"/>
</dbReference>
<dbReference type="GO" id="GO:0043565">
    <property type="term" value="F:sequence-specific DNA binding"/>
    <property type="evidence" value="ECO:0007669"/>
    <property type="project" value="TreeGrafter"/>
</dbReference>
<reference evidence="2 3" key="1">
    <citation type="submission" date="2018-06" db="EMBL/GenBank/DDBJ databases">
        <authorList>
            <consortium name="Pathogen Informatics"/>
            <person name="Doyle S."/>
        </authorList>
    </citation>
    <scope>NUCLEOTIDE SEQUENCE [LARGE SCALE GENOMIC DNA]</scope>
    <source>
        <strain evidence="2 3">NCTC10295</strain>
    </source>
</reference>
<accession>A0A378UH96</accession>
<protein>
    <submittedName>
        <fullName evidence="2">Putative type I restriction-modification system DNA methylase</fullName>
    </submittedName>
</protein>
<keyword evidence="2" id="KW-0489">Methyltransferase</keyword>
<dbReference type="PANTHER" id="PTHR36966:SF1">
    <property type="entry name" value="REP-ASSOCIATED TYROSINE TRANSPOSASE"/>
    <property type="match status" value="1"/>
</dbReference>
<sequence length="174" mass="20444">MMENQYPKRRIIRLQNYDYAQSGYYFVTICAHNRHNLFGQIENGEMKPNQTGKMVMVVLSELNGKFPGCYIEDSVLMPNHLHFIWVNESGHTDLTAAVKWFKGKSTSLFLKAAKAVGADGTLWQRSFYDHVIRNESTHERIREYIRNNPLQWELDRFYRATTAEKNRTTENPCF</sequence>
<evidence type="ECO:0000313" key="3">
    <source>
        <dbReference type="Proteomes" id="UP000254651"/>
    </source>
</evidence>
<gene>
    <name evidence="2" type="ORF">NCTC10295_01531</name>
</gene>
<dbReference type="SUPFAM" id="SSF143422">
    <property type="entry name" value="Transposase IS200-like"/>
    <property type="match status" value="1"/>
</dbReference>
<dbReference type="GO" id="GO:0008168">
    <property type="term" value="F:methyltransferase activity"/>
    <property type="evidence" value="ECO:0007669"/>
    <property type="project" value="UniProtKB-KW"/>
</dbReference>
<feature type="domain" description="Transposase IS200-like" evidence="1">
    <location>
        <begin position="20"/>
        <end position="148"/>
    </location>
</feature>
<dbReference type="RefSeq" id="WP_066075750.1">
    <property type="nucleotide sequence ID" value="NZ_CP181246.1"/>
</dbReference>
<dbReference type="InterPro" id="IPR052715">
    <property type="entry name" value="RAYT_transposase"/>
</dbReference>
<dbReference type="AlphaFoldDB" id="A0A378UH96"/>
<dbReference type="InterPro" id="IPR002686">
    <property type="entry name" value="Transposase_17"/>
</dbReference>
<evidence type="ECO:0000313" key="2">
    <source>
        <dbReference type="EMBL" id="STZ76748.1"/>
    </source>
</evidence>
<proteinExistence type="predicted"/>
<dbReference type="EMBL" id="UGQS01000002">
    <property type="protein sequence ID" value="STZ76748.1"/>
    <property type="molecule type" value="Genomic_DNA"/>
</dbReference>
<dbReference type="Proteomes" id="UP000254651">
    <property type="component" value="Unassembled WGS sequence"/>
</dbReference>
<dbReference type="PANTHER" id="PTHR36966">
    <property type="entry name" value="REP-ASSOCIATED TYROSINE TRANSPOSASE"/>
    <property type="match status" value="1"/>
</dbReference>
<keyword evidence="3" id="KW-1185">Reference proteome</keyword>
<keyword evidence="2" id="KW-0808">Transferase</keyword>
<name>A0A378UH96_BERDE</name>
<dbReference type="Gene3D" id="3.30.70.1290">
    <property type="entry name" value="Transposase IS200-like"/>
    <property type="match status" value="1"/>
</dbReference>